<name>A0A174UZQ7_9FIRM</name>
<reference evidence="1 2" key="1">
    <citation type="submission" date="2015-09" db="EMBL/GenBank/DDBJ databases">
        <authorList>
            <consortium name="Pathogen Informatics"/>
        </authorList>
    </citation>
    <scope>NUCLEOTIDE SEQUENCE [LARGE SCALE GENOMIC DNA]</scope>
    <source>
        <strain evidence="1 2">2789STDY5834865</strain>
    </source>
</reference>
<proteinExistence type="predicted"/>
<accession>A0A174UZQ7</accession>
<dbReference type="Proteomes" id="UP000095512">
    <property type="component" value="Unassembled WGS sequence"/>
</dbReference>
<protein>
    <submittedName>
        <fullName evidence="1">Uncharacterized protein</fullName>
    </submittedName>
</protein>
<evidence type="ECO:0000313" key="2">
    <source>
        <dbReference type="Proteomes" id="UP000095512"/>
    </source>
</evidence>
<dbReference type="EMBL" id="CZAB01000150">
    <property type="protein sequence ID" value="CUQ27983.1"/>
    <property type="molecule type" value="Genomic_DNA"/>
</dbReference>
<gene>
    <name evidence="1" type="ORF">ERS852480_05322</name>
</gene>
<organism evidence="1 2">
    <name type="scientific">Enterocloster clostridioformis</name>
    <dbReference type="NCBI Taxonomy" id="1531"/>
    <lineage>
        <taxon>Bacteria</taxon>
        <taxon>Bacillati</taxon>
        <taxon>Bacillota</taxon>
        <taxon>Clostridia</taxon>
        <taxon>Lachnospirales</taxon>
        <taxon>Lachnospiraceae</taxon>
        <taxon>Enterocloster</taxon>
    </lineage>
</organism>
<sequence length="58" mass="7139">METSIFQRDEKTWTRFKVKVKELRIYARLLKKWVDIEKPVKQSSRYIYFEAEGDLLNN</sequence>
<evidence type="ECO:0000313" key="1">
    <source>
        <dbReference type="EMBL" id="CUQ27983.1"/>
    </source>
</evidence>
<dbReference type="AlphaFoldDB" id="A0A174UZQ7"/>